<dbReference type="CDD" id="cd00383">
    <property type="entry name" value="trans_reg_C"/>
    <property type="match status" value="1"/>
</dbReference>
<dbReference type="SUPFAM" id="SSF46894">
    <property type="entry name" value="C-terminal effector domain of the bipartite response regulators"/>
    <property type="match status" value="1"/>
</dbReference>
<dbReference type="PROSITE" id="PS51755">
    <property type="entry name" value="OMPR_PHOB"/>
    <property type="match status" value="1"/>
</dbReference>
<dbReference type="InterPro" id="IPR016032">
    <property type="entry name" value="Sig_transdc_resp-reg_C-effctor"/>
</dbReference>
<dbReference type="GO" id="GO:0003677">
    <property type="term" value="F:DNA binding"/>
    <property type="evidence" value="ECO:0007669"/>
    <property type="project" value="UniProtKB-UniRule"/>
</dbReference>
<gene>
    <name evidence="4" type="ORF">LKD31_07615</name>
</gene>
<dbReference type="EMBL" id="JAJEQC010000006">
    <property type="protein sequence ID" value="MCC2136883.1"/>
    <property type="molecule type" value="Genomic_DNA"/>
</dbReference>
<proteinExistence type="predicted"/>
<sequence>MDELYKIQNVTYNATGGTLKNDKAVIDLTAQQNRLLRYLVLNAGQTLTKEQITAHVWGYDVDSDVSNLIYDTVSAVRRLLKKVGLNGAVTTKTGIGYAFTESVEKIKPTAAKTEETCESLPPVFAESAPKFTLDTVYLLLMGDSMYKKAWFLQSVGYIEKLPPLSLEPGSADTVAEDAFYSWILPESIWARILCTYPEESNRRALYGGEGTSELLLDLKQDFQNDSGWRGRELTRNCKTYLERMLIPSVIETTLGAVLQNSPQLSEPYHLWQRCIEENNVHRGVALVILCALLGERNFKMLAETCDVIELLNENF</sequence>
<dbReference type="AlphaFoldDB" id="A0AAE3ALR0"/>
<evidence type="ECO:0000256" key="2">
    <source>
        <dbReference type="PROSITE-ProRule" id="PRU01091"/>
    </source>
</evidence>
<dbReference type="Gene3D" id="1.10.10.10">
    <property type="entry name" value="Winged helix-like DNA-binding domain superfamily/Winged helix DNA-binding domain"/>
    <property type="match status" value="1"/>
</dbReference>
<reference evidence="4" key="1">
    <citation type="submission" date="2021-10" db="EMBL/GenBank/DDBJ databases">
        <title>Anaerobic single-cell dispensing facilitates the cultivation of human gut bacteria.</title>
        <authorList>
            <person name="Afrizal A."/>
        </authorList>
    </citation>
    <scope>NUCLEOTIDE SEQUENCE</scope>
    <source>
        <strain evidence="4">CLA-AA-H250</strain>
    </source>
</reference>
<dbReference type="GO" id="GO:0006355">
    <property type="term" value="P:regulation of DNA-templated transcription"/>
    <property type="evidence" value="ECO:0007669"/>
    <property type="project" value="InterPro"/>
</dbReference>
<dbReference type="Pfam" id="PF00486">
    <property type="entry name" value="Trans_reg_C"/>
    <property type="match status" value="1"/>
</dbReference>
<evidence type="ECO:0000259" key="3">
    <source>
        <dbReference type="PROSITE" id="PS51755"/>
    </source>
</evidence>
<evidence type="ECO:0000313" key="4">
    <source>
        <dbReference type="EMBL" id="MCC2136883.1"/>
    </source>
</evidence>
<dbReference type="InterPro" id="IPR001867">
    <property type="entry name" value="OmpR/PhoB-type_DNA-bd"/>
</dbReference>
<dbReference type="RefSeq" id="WP_308449242.1">
    <property type="nucleotide sequence ID" value="NZ_JAJEQC010000006.1"/>
</dbReference>
<organism evidence="4 5">
    <name type="scientific">Hominenteromicrobium mulieris</name>
    <dbReference type="NCBI Taxonomy" id="2885357"/>
    <lineage>
        <taxon>Bacteria</taxon>
        <taxon>Bacillati</taxon>
        <taxon>Bacillota</taxon>
        <taxon>Clostridia</taxon>
        <taxon>Eubacteriales</taxon>
        <taxon>Oscillospiraceae</taxon>
        <taxon>Hominenteromicrobium</taxon>
    </lineage>
</organism>
<accession>A0AAE3ALR0</accession>
<keyword evidence="5" id="KW-1185">Reference proteome</keyword>
<evidence type="ECO:0000256" key="1">
    <source>
        <dbReference type="ARBA" id="ARBA00023125"/>
    </source>
</evidence>
<dbReference type="GO" id="GO:0000160">
    <property type="term" value="P:phosphorelay signal transduction system"/>
    <property type="evidence" value="ECO:0007669"/>
    <property type="project" value="InterPro"/>
</dbReference>
<dbReference type="InterPro" id="IPR036388">
    <property type="entry name" value="WH-like_DNA-bd_sf"/>
</dbReference>
<evidence type="ECO:0000313" key="5">
    <source>
        <dbReference type="Proteomes" id="UP001199424"/>
    </source>
</evidence>
<name>A0AAE3ALR0_9FIRM</name>
<dbReference type="Proteomes" id="UP001199424">
    <property type="component" value="Unassembled WGS sequence"/>
</dbReference>
<protein>
    <submittedName>
        <fullName evidence="4">Helix-turn-helix domain-containing protein</fullName>
    </submittedName>
</protein>
<feature type="DNA-binding region" description="OmpR/PhoB-type" evidence="2">
    <location>
        <begin position="2"/>
        <end position="101"/>
    </location>
</feature>
<dbReference type="SMART" id="SM00862">
    <property type="entry name" value="Trans_reg_C"/>
    <property type="match status" value="1"/>
</dbReference>
<keyword evidence="1 2" id="KW-0238">DNA-binding</keyword>
<feature type="domain" description="OmpR/PhoB-type" evidence="3">
    <location>
        <begin position="2"/>
        <end position="101"/>
    </location>
</feature>
<comment type="caution">
    <text evidence="4">The sequence shown here is derived from an EMBL/GenBank/DDBJ whole genome shotgun (WGS) entry which is preliminary data.</text>
</comment>